<dbReference type="Proteomes" id="UP000242715">
    <property type="component" value="Unassembled WGS sequence"/>
</dbReference>
<organism evidence="2 3">
    <name type="scientific">Trifolium subterraneum</name>
    <name type="common">Subterranean clover</name>
    <dbReference type="NCBI Taxonomy" id="3900"/>
    <lineage>
        <taxon>Eukaryota</taxon>
        <taxon>Viridiplantae</taxon>
        <taxon>Streptophyta</taxon>
        <taxon>Embryophyta</taxon>
        <taxon>Tracheophyta</taxon>
        <taxon>Spermatophyta</taxon>
        <taxon>Magnoliopsida</taxon>
        <taxon>eudicotyledons</taxon>
        <taxon>Gunneridae</taxon>
        <taxon>Pentapetalae</taxon>
        <taxon>rosids</taxon>
        <taxon>fabids</taxon>
        <taxon>Fabales</taxon>
        <taxon>Fabaceae</taxon>
        <taxon>Papilionoideae</taxon>
        <taxon>50 kb inversion clade</taxon>
        <taxon>NPAAA clade</taxon>
        <taxon>Hologalegina</taxon>
        <taxon>IRL clade</taxon>
        <taxon>Trifolieae</taxon>
        <taxon>Trifolium</taxon>
    </lineage>
</organism>
<sequence length="84" mass="9551">MDGTQDMSCNNGAITSSVPIDQSHDEVGFQSFGNDEMRNIAQDHTYSMLSFVDGSELFKFAQLMEINPSRERLVISKQLYHYII</sequence>
<evidence type="ECO:0000256" key="1">
    <source>
        <dbReference type="SAM" id="MobiDB-lite"/>
    </source>
</evidence>
<evidence type="ECO:0000313" key="2">
    <source>
        <dbReference type="EMBL" id="GAU33392.1"/>
    </source>
</evidence>
<feature type="compositionally biased region" description="Polar residues" evidence="1">
    <location>
        <begin position="1"/>
        <end position="20"/>
    </location>
</feature>
<accession>A0A2Z6N997</accession>
<gene>
    <name evidence="2" type="ORF">TSUD_20850</name>
</gene>
<feature type="region of interest" description="Disordered" evidence="1">
    <location>
        <begin position="1"/>
        <end position="22"/>
    </location>
</feature>
<evidence type="ECO:0000313" key="3">
    <source>
        <dbReference type="Proteomes" id="UP000242715"/>
    </source>
</evidence>
<name>A0A2Z6N997_TRISU</name>
<protein>
    <submittedName>
        <fullName evidence="2">Uncharacterized protein</fullName>
    </submittedName>
</protein>
<dbReference type="AlphaFoldDB" id="A0A2Z6N997"/>
<keyword evidence="3" id="KW-1185">Reference proteome</keyword>
<proteinExistence type="predicted"/>
<reference evidence="3" key="1">
    <citation type="journal article" date="2017" name="Front. Plant Sci.">
        <title>Climate Clever Clovers: New Paradigm to Reduce the Environmental Footprint of Ruminants by Breeding Low Methanogenic Forages Utilizing Haplotype Variation.</title>
        <authorList>
            <person name="Kaur P."/>
            <person name="Appels R."/>
            <person name="Bayer P.E."/>
            <person name="Keeble-Gagnere G."/>
            <person name="Wang J."/>
            <person name="Hirakawa H."/>
            <person name="Shirasawa K."/>
            <person name="Vercoe P."/>
            <person name="Stefanova K."/>
            <person name="Durmic Z."/>
            <person name="Nichols P."/>
            <person name="Revell C."/>
            <person name="Isobe S.N."/>
            <person name="Edwards D."/>
            <person name="Erskine W."/>
        </authorList>
    </citation>
    <scope>NUCLEOTIDE SEQUENCE [LARGE SCALE GENOMIC DNA]</scope>
    <source>
        <strain evidence="3">cv. Daliak</strain>
    </source>
</reference>
<dbReference type="EMBL" id="DF973524">
    <property type="protein sequence ID" value="GAU33392.1"/>
    <property type="molecule type" value="Genomic_DNA"/>
</dbReference>